<reference evidence="2" key="1">
    <citation type="submission" date="2020-10" db="EMBL/GenBank/DDBJ databases">
        <authorList>
            <person name="Gilroy R."/>
        </authorList>
    </citation>
    <scope>NUCLEOTIDE SEQUENCE</scope>
    <source>
        <strain evidence="2">CHK152-2994</strain>
    </source>
</reference>
<proteinExistence type="predicted"/>
<keyword evidence="1" id="KW-1133">Transmembrane helix</keyword>
<dbReference type="Proteomes" id="UP000824139">
    <property type="component" value="Unassembled WGS sequence"/>
</dbReference>
<keyword evidence="1" id="KW-0472">Membrane</keyword>
<name>A0A9D1FU03_9BACT</name>
<keyword evidence="1" id="KW-0812">Transmembrane</keyword>
<dbReference type="SUPFAM" id="SSF54523">
    <property type="entry name" value="Pili subunits"/>
    <property type="match status" value="1"/>
</dbReference>
<evidence type="ECO:0000313" key="3">
    <source>
        <dbReference type="Proteomes" id="UP000824139"/>
    </source>
</evidence>
<dbReference type="EMBL" id="DVJO01000014">
    <property type="protein sequence ID" value="HIS82079.1"/>
    <property type="molecule type" value="Genomic_DNA"/>
</dbReference>
<evidence type="ECO:0000256" key="1">
    <source>
        <dbReference type="SAM" id="Phobius"/>
    </source>
</evidence>
<comment type="caution">
    <text evidence="2">The sequence shown here is derived from an EMBL/GenBank/DDBJ whole genome shotgun (WGS) entry which is preliminary data.</text>
</comment>
<dbReference type="Gene3D" id="3.30.700.10">
    <property type="entry name" value="Glycoprotein, Type 4 Pilin"/>
    <property type="match status" value="1"/>
</dbReference>
<dbReference type="AlphaFoldDB" id="A0A9D1FU03"/>
<gene>
    <name evidence="2" type="ORF">IAD41_00500</name>
</gene>
<sequence length="216" mass="24238">MKVDFCTKFIFRAFTLAEVLITLGIIGIVAAMTLPALISKIEKAVLKSQIKKMYSTLTQVQQKVMFENGDFVTSSNFGYNEFNEAIIKSFKILQVCEKNVLAKGCIPKYQGLNTSKCPAFSENSIYNTSTVYVLNDGTFLIPYHMDWRSLWLVDVNGKKGPNKAGYDLFEVAFDENFLRGSNKTPVLDFIGKGCLNQGNPPPVKGGLDNYKNIDRW</sequence>
<accession>A0A9D1FU03</accession>
<protein>
    <submittedName>
        <fullName evidence="2">Type II secretion system protein</fullName>
    </submittedName>
</protein>
<dbReference type="NCBIfam" id="TIGR02532">
    <property type="entry name" value="IV_pilin_GFxxxE"/>
    <property type="match status" value="1"/>
</dbReference>
<feature type="transmembrane region" description="Helical" evidence="1">
    <location>
        <begin position="20"/>
        <end position="38"/>
    </location>
</feature>
<dbReference type="InterPro" id="IPR045584">
    <property type="entry name" value="Pilin-like"/>
</dbReference>
<organism evidence="2 3">
    <name type="scientific">Candidatus Scatenecus faecavium</name>
    <dbReference type="NCBI Taxonomy" id="2840915"/>
    <lineage>
        <taxon>Bacteria</taxon>
        <taxon>Candidatus Scatenecus</taxon>
    </lineage>
</organism>
<evidence type="ECO:0000313" key="2">
    <source>
        <dbReference type="EMBL" id="HIS82079.1"/>
    </source>
</evidence>
<dbReference type="InterPro" id="IPR012902">
    <property type="entry name" value="N_methyl_site"/>
</dbReference>
<reference evidence="2" key="2">
    <citation type="journal article" date="2021" name="PeerJ">
        <title>Extensive microbial diversity within the chicken gut microbiome revealed by metagenomics and culture.</title>
        <authorList>
            <person name="Gilroy R."/>
            <person name="Ravi A."/>
            <person name="Getino M."/>
            <person name="Pursley I."/>
            <person name="Horton D.L."/>
            <person name="Alikhan N.F."/>
            <person name="Baker D."/>
            <person name="Gharbi K."/>
            <person name="Hall N."/>
            <person name="Watson M."/>
            <person name="Adriaenssens E.M."/>
            <person name="Foster-Nyarko E."/>
            <person name="Jarju S."/>
            <person name="Secka A."/>
            <person name="Antonio M."/>
            <person name="Oren A."/>
            <person name="Chaudhuri R.R."/>
            <person name="La Ragione R."/>
            <person name="Hildebrand F."/>
            <person name="Pallen M.J."/>
        </authorList>
    </citation>
    <scope>NUCLEOTIDE SEQUENCE</scope>
    <source>
        <strain evidence="2">CHK152-2994</strain>
    </source>
</reference>